<feature type="domain" description="Autophagy protein ATG5 UblB" evidence="6">
    <location>
        <begin position="228"/>
        <end position="332"/>
    </location>
</feature>
<evidence type="ECO:0000259" key="7">
    <source>
        <dbReference type="Pfam" id="PF20637"/>
    </source>
</evidence>
<keyword evidence="2 5" id="KW-1017">Isopeptide bond</keyword>
<evidence type="ECO:0000256" key="1">
    <source>
        <dbReference type="ARBA" id="ARBA00006910"/>
    </source>
</evidence>
<dbReference type="PANTHER" id="PTHR13040:SF2">
    <property type="entry name" value="AUTOPHAGY PROTEIN 5"/>
    <property type="match status" value="1"/>
</dbReference>
<dbReference type="InterPro" id="IPR007239">
    <property type="entry name" value="Atg5"/>
</dbReference>
<dbReference type="Pfam" id="PF20638">
    <property type="entry name" value="ATG5_UblA"/>
    <property type="match status" value="1"/>
</dbReference>
<keyword evidence="5" id="KW-0813">Transport</keyword>
<reference evidence="9" key="1">
    <citation type="submission" date="2022-07" db="EMBL/GenBank/DDBJ databases">
        <title>Phylogenomic reconstructions and comparative analyses of Kickxellomycotina fungi.</title>
        <authorList>
            <person name="Reynolds N.K."/>
            <person name="Stajich J.E."/>
            <person name="Barry K."/>
            <person name="Grigoriev I.V."/>
            <person name="Crous P."/>
            <person name="Smith M.E."/>
        </authorList>
    </citation>
    <scope>NUCLEOTIDE SEQUENCE</scope>
    <source>
        <strain evidence="9">NBRC 32514</strain>
    </source>
</reference>
<dbReference type="GO" id="GO:0006995">
    <property type="term" value="P:cellular response to nitrogen starvation"/>
    <property type="evidence" value="ECO:0007669"/>
    <property type="project" value="TreeGrafter"/>
</dbReference>
<dbReference type="GO" id="GO:0005776">
    <property type="term" value="C:autophagosome"/>
    <property type="evidence" value="ECO:0007669"/>
    <property type="project" value="TreeGrafter"/>
</dbReference>
<dbReference type="GO" id="GO:0034045">
    <property type="term" value="C:phagophore assembly site membrane"/>
    <property type="evidence" value="ECO:0007669"/>
    <property type="project" value="UniProtKB-SubCell"/>
</dbReference>
<dbReference type="InterPro" id="IPR042527">
    <property type="entry name" value="Atg5_UblA_dom_sf"/>
</dbReference>
<dbReference type="Gene3D" id="1.10.246.190">
    <property type="entry name" value="Autophagy protein Apg5, helix rich domain"/>
    <property type="match status" value="1"/>
</dbReference>
<keyword evidence="10" id="KW-1185">Reference proteome</keyword>
<evidence type="ECO:0000256" key="5">
    <source>
        <dbReference type="RuleBase" id="RU361202"/>
    </source>
</evidence>
<dbReference type="OrthoDB" id="272162at2759"/>
<evidence type="ECO:0000313" key="10">
    <source>
        <dbReference type="Proteomes" id="UP001149813"/>
    </source>
</evidence>
<evidence type="ECO:0000256" key="2">
    <source>
        <dbReference type="ARBA" id="ARBA00022499"/>
    </source>
</evidence>
<keyword evidence="3 5" id="KW-0832">Ubl conjugation</keyword>
<dbReference type="Pfam" id="PF04106">
    <property type="entry name" value="ATG5_UblB"/>
    <property type="match status" value="1"/>
</dbReference>
<keyword evidence="5" id="KW-0472">Membrane</keyword>
<dbReference type="GO" id="GO:0034274">
    <property type="term" value="C:Atg12-Atg5-Atg16 complex"/>
    <property type="evidence" value="ECO:0007669"/>
    <property type="project" value="TreeGrafter"/>
</dbReference>
<dbReference type="EMBL" id="JANBOJ010000428">
    <property type="protein sequence ID" value="KAJ1719316.1"/>
    <property type="molecule type" value="Genomic_DNA"/>
</dbReference>
<dbReference type="Pfam" id="PF20637">
    <property type="entry name" value="ATG5_HBR"/>
    <property type="match status" value="1"/>
</dbReference>
<keyword evidence="4 5" id="KW-0072">Autophagy</keyword>
<protein>
    <recommendedName>
        <fullName evidence="5">Autophagy protein 5</fullName>
    </recommendedName>
</protein>
<dbReference type="GO" id="GO:0019776">
    <property type="term" value="F:Atg8-family ligase activity"/>
    <property type="evidence" value="ECO:0007669"/>
    <property type="project" value="TreeGrafter"/>
</dbReference>
<dbReference type="InterPro" id="IPR048939">
    <property type="entry name" value="ATG5_UblA"/>
</dbReference>
<dbReference type="InterPro" id="IPR042526">
    <property type="entry name" value="Atg5_HR"/>
</dbReference>
<accession>A0A9W7XTZ2</accession>
<sequence length="339" mass="38004">MDIREAEMKAPLQRVWDGMIPIELQLAAADAIELLASAVLPEPFQTFYLLVPRVSYFPFITQKIKEWWLNPMFALSGGVPGHRNAEIKDADIWFEYRGQPLKWHYPVGLLYDMLVARGSRGEPELPWALTLHVRKFPVGKLVAGSGVQNMRDMFMAMIKESDFIRNGSTKRVMDLSKDDQMQFLDGLQKHEFEKYSAIHAIIVPSPNDVRPMTAAAKNGGGRPGPKAIPLKFYMETAGAEESAAKDPAALPDINMFHVSQFPVPLTNKDKEGEPTTVADAFRLCYEISDQGGDAFVTSRACLSQGIAVPWETPISWLAENLYYADCFLHLVVVEVSERI</sequence>
<feature type="domain" description="Autophagy protein ATG5 UblA" evidence="8">
    <location>
        <begin position="15"/>
        <end position="133"/>
    </location>
</feature>
<dbReference type="Gene3D" id="3.10.20.620">
    <property type="match status" value="1"/>
</dbReference>
<comment type="subunit">
    <text evidence="5">Conjugated with ATG12.</text>
</comment>
<feature type="domain" description="Autophagy protein ATG5 alpha-helical bundle region" evidence="7">
    <location>
        <begin position="148"/>
        <end position="204"/>
    </location>
</feature>
<dbReference type="GO" id="GO:0000422">
    <property type="term" value="P:autophagy of mitochondrion"/>
    <property type="evidence" value="ECO:0007669"/>
    <property type="project" value="TreeGrafter"/>
</dbReference>
<name>A0A9W7XTZ2_9FUNG</name>
<comment type="function">
    <text evidence="5">Involved in cytoplasm to vacuole transport (Cvt) and autophagic vesicle formation.</text>
</comment>
<evidence type="ECO:0000313" key="9">
    <source>
        <dbReference type="EMBL" id="KAJ1719316.1"/>
    </source>
</evidence>
<organism evidence="9 10">
    <name type="scientific">Coemansia erecta</name>
    <dbReference type="NCBI Taxonomy" id="147472"/>
    <lineage>
        <taxon>Eukaryota</taxon>
        <taxon>Fungi</taxon>
        <taxon>Fungi incertae sedis</taxon>
        <taxon>Zoopagomycota</taxon>
        <taxon>Kickxellomycotina</taxon>
        <taxon>Kickxellomycetes</taxon>
        <taxon>Kickxellales</taxon>
        <taxon>Kickxellaceae</taxon>
        <taxon>Coemansia</taxon>
    </lineage>
</organism>
<comment type="similarity">
    <text evidence="1 5">Belongs to the ATG5 family.</text>
</comment>
<dbReference type="AlphaFoldDB" id="A0A9W7XTZ2"/>
<dbReference type="GO" id="GO:0061908">
    <property type="term" value="C:phagophore"/>
    <property type="evidence" value="ECO:0007669"/>
    <property type="project" value="TreeGrafter"/>
</dbReference>
<evidence type="ECO:0000256" key="4">
    <source>
        <dbReference type="ARBA" id="ARBA00023006"/>
    </source>
</evidence>
<dbReference type="GO" id="GO:0044233">
    <property type="term" value="C:mitochondria-associated endoplasmic reticulum membrane contact site"/>
    <property type="evidence" value="ECO:0007669"/>
    <property type="project" value="TreeGrafter"/>
</dbReference>
<evidence type="ECO:0000259" key="8">
    <source>
        <dbReference type="Pfam" id="PF20638"/>
    </source>
</evidence>
<evidence type="ECO:0000259" key="6">
    <source>
        <dbReference type="Pfam" id="PF04106"/>
    </source>
</evidence>
<dbReference type="InterPro" id="IPR048318">
    <property type="entry name" value="ATG5_UblB"/>
</dbReference>
<dbReference type="Proteomes" id="UP001149813">
    <property type="component" value="Unassembled WGS sequence"/>
</dbReference>
<dbReference type="InterPro" id="IPR048940">
    <property type="entry name" value="ATG5_HBR"/>
</dbReference>
<proteinExistence type="inferred from homology"/>
<evidence type="ECO:0000256" key="3">
    <source>
        <dbReference type="ARBA" id="ARBA00022843"/>
    </source>
</evidence>
<comment type="caution">
    <text evidence="9">The sequence shown here is derived from an EMBL/GenBank/DDBJ whole genome shotgun (WGS) entry which is preliminary data.</text>
</comment>
<dbReference type="PANTHER" id="PTHR13040">
    <property type="entry name" value="AUTOPHAGY PROTEIN 5"/>
    <property type="match status" value="1"/>
</dbReference>
<gene>
    <name evidence="9" type="primary">ATG5</name>
    <name evidence="9" type="ORF">LPJ53_005902</name>
</gene>
<dbReference type="Gene3D" id="3.10.20.90">
    <property type="entry name" value="Phosphatidylinositol 3-kinase Catalytic Subunit, Chain A, domain 1"/>
    <property type="match status" value="1"/>
</dbReference>
<dbReference type="GO" id="GO:0034727">
    <property type="term" value="P:piecemeal microautophagy of the nucleus"/>
    <property type="evidence" value="ECO:0007669"/>
    <property type="project" value="TreeGrafter"/>
</dbReference>
<comment type="subcellular location">
    <subcellularLocation>
        <location evidence="5">Preautophagosomal structure membrane</location>
        <topology evidence="5">Peripheral membrane protein</topology>
    </subcellularLocation>
</comment>